<evidence type="ECO:0000256" key="1">
    <source>
        <dbReference type="SAM" id="Phobius"/>
    </source>
</evidence>
<keyword evidence="1" id="KW-1133">Transmembrane helix</keyword>
<name>A0A8D9A6T0_9HEMI</name>
<sequence>MKIQMNTATQFLGITIDQKLTFLDHINSINKKINSACYLMIQLRNKISFKALKSVYYAYIHSTILYGIILWGNSPHAKQVFVNQKRAIRILTRKSYRTSCKDIFKEQNIITLPGLYILEILKYVKREPENFPLLGPFPTYQTRFRLNNEKTVVVEPHATSFYEKSVQYNGTKLFNMLPLGLREMEPKRFASLIKDYVTTKSFYSIEEFAEDIKK</sequence>
<protein>
    <submittedName>
        <fullName evidence="2">Uncharacterized protein</fullName>
    </submittedName>
</protein>
<dbReference type="EMBL" id="HBUF01550228">
    <property type="protein sequence ID" value="CAG6758705.1"/>
    <property type="molecule type" value="Transcribed_RNA"/>
</dbReference>
<accession>A0A8D9A6T0</accession>
<keyword evidence="1" id="KW-0812">Transmembrane</keyword>
<dbReference type="AlphaFoldDB" id="A0A8D9A6T0"/>
<keyword evidence="1" id="KW-0472">Membrane</keyword>
<dbReference type="EMBL" id="HBUF01550229">
    <property type="protein sequence ID" value="CAG6758707.1"/>
    <property type="molecule type" value="Transcribed_RNA"/>
</dbReference>
<feature type="transmembrane region" description="Helical" evidence="1">
    <location>
        <begin position="54"/>
        <end position="72"/>
    </location>
</feature>
<organism evidence="2">
    <name type="scientific">Cacopsylla melanoneura</name>
    <dbReference type="NCBI Taxonomy" id="428564"/>
    <lineage>
        <taxon>Eukaryota</taxon>
        <taxon>Metazoa</taxon>
        <taxon>Ecdysozoa</taxon>
        <taxon>Arthropoda</taxon>
        <taxon>Hexapoda</taxon>
        <taxon>Insecta</taxon>
        <taxon>Pterygota</taxon>
        <taxon>Neoptera</taxon>
        <taxon>Paraneoptera</taxon>
        <taxon>Hemiptera</taxon>
        <taxon>Sternorrhyncha</taxon>
        <taxon>Psylloidea</taxon>
        <taxon>Psyllidae</taxon>
        <taxon>Psyllinae</taxon>
        <taxon>Cacopsylla</taxon>
    </lineage>
</organism>
<reference evidence="2" key="1">
    <citation type="submission" date="2021-05" db="EMBL/GenBank/DDBJ databases">
        <authorList>
            <person name="Alioto T."/>
            <person name="Alioto T."/>
            <person name="Gomez Garrido J."/>
        </authorList>
    </citation>
    <scope>NUCLEOTIDE SEQUENCE</scope>
</reference>
<evidence type="ECO:0000313" key="2">
    <source>
        <dbReference type="EMBL" id="CAG6758707.1"/>
    </source>
</evidence>
<proteinExistence type="predicted"/>